<comment type="caution">
    <text evidence="1">The sequence shown here is derived from an EMBL/GenBank/DDBJ whole genome shotgun (WGS) entry which is preliminary data.</text>
</comment>
<keyword evidence="2" id="KW-1185">Reference proteome</keyword>
<reference evidence="1" key="1">
    <citation type="submission" date="2023-03" db="EMBL/GenBank/DDBJ databases">
        <title>Actinoallomurus iriomotensis NBRC 103684.</title>
        <authorList>
            <person name="Ichikawa N."/>
            <person name="Sato H."/>
            <person name="Tonouchi N."/>
        </authorList>
    </citation>
    <scope>NUCLEOTIDE SEQUENCE</scope>
    <source>
        <strain evidence="1">NBRC 103684</strain>
    </source>
</reference>
<evidence type="ECO:0000313" key="2">
    <source>
        <dbReference type="Proteomes" id="UP001165074"/>
    </source>
</evidence>
<proteinExistence type="predicted"/>
<dbReference type="InterPro" id="IPR029058">
    <property type="entry name" value="AB_hydrolase_fold"/>
</dbReference>
<dbReference type="Proteomes" id="UP001165074">
    <property type="component" value="Unassembled WGS sequence"/>
</dbReference>
<accession>A0A9W6S5D1</accession>
<sequence length="47" mass="5065">MTLELYPVATHGFHLFGSFLPEAQQAIEQAARFIAAATDDWNAVASG</sequence>
<gene>
    <name evidence="1" type="ORF">Airi02_053820</name>
</gene>
<name>A0A9W6S5D1_9ACTN</name>
<dbReference type="Gene3D" id="3.40.50.1820">
    <property type="entry name" value="alpha/beta hydrolase"/>
    <property type="match status" value="1"/>
</dbReference>
<dbReference type="AlphaFoldDB" id="A0A9W6S5D1"/>
<evidence type="ECO:0000313" key="1">
    <source>
        <dbReference type="EMBL" id="GLY87453.1"/>
    </source>
</evidence>
<dbReference type="EMBL" id="BSTK01000008">
    <property type="protein sequence ID" value="GLY87453.1"/>
    <property type="molecule type" value="Genomic_DNA"/>
</dbReference>
<organism evidence="1 2">
    <name type="scientific">Actinoallomurus iriomotensis</name>
    <dbReference type="NCBI Taxonomy" id="478107"/>
    <lineage>
        <taxon>Bacteria</taxon>
        <taxon>Bacillati</taxon>
        <taxon>Actinomycetota</taxon>
        <taxon>Actinomycetes</taxon>
        <taxon>Streptosporangiales</taxon>
        <taxon>Thermomonosporaceae</taxon>
        <taxon>Actinoallomurus</taxon>
    </lineage>
</organism>
<protein>
    <submittedName>
        <fullName evidence="1">Uncharacterized protein</fullName>
    </submittedName>
</protein>